<proteinExistence type="predicted"/>
<dbReference type="Proteomes" id="UP000224634">
    <property type="component" value="Unassembled WGS sequence"/>
</dbReference>
<evidence type="ECO:0000313" key="3">
    <source>
        <dbReference type="EMBL" id="PGH28226.1"/>
    </source>
</evidence>
<evidence type="ECO:0000256" key="1">
    <source>
        <dbReference type="SAM" id="MobiDB-lite"/>
    </source>
</evidence>
<dbReference type="OrthoDB" id="2331100at2759"/>
<dbReference type="AlphaFoldDB" id="A0A2B7Z2T7"/>
<protein>
    <recommendedName>
        <fullName evidence="5">Phytocyanin domain-containing protein</fullName>
    </recommendedName>
</protein>
<dbReference type="EMBL" id="PDNA01000001">
    <property type="protein sequence ID" value="PGH28226.1"/>
    <property type="molecule type" value="Genomic_DNA"/>
</dbReference>
<name>A0A2B7Z2T7_POLH7</name>
<dbReference type="InterPro" id="IPR052953">
    <property type="entry name" value="Ser-rich/MCO-related"/>
</dbReference>
<sequence>MKFSTVSLVAFASTATAAGYGQYPNPDQPEFYPTRQVTLTPTGAASSTVDGDQPQSYPTEQATSTVDGDEPQYYPTEQATSTVDGDEPQYYPTQKSTSTVDGDEPQYYPTKPATSTVDGDRPQKTHHVDVGTFDGEFKFVPNQVDAPVGDVVVFNFLKQSHSLTQSDFKTPCTYNGGFDTGLNQVNPKNESGLFEIPLEVTDTKPQWFYCKQQGPPNHCGKGMVFGLNPAGKMDQFVQNAIEQNGEKPDDPAEDPNEYPPEDPNEDPNEYPADDPSEDPNEYPTEDPNEDPNNGSQDKPNKGFWYFWVKAWRYGWHGKGDKGWNHGKPNEGTCPAPQTVTETATVTATVTYHHPIHHDNC</sequence>
<feature type="region of interest" description="Disordered" evidence="1">
    <location>
        <begin position="18"/>
        <end position="127"/>
    </location>
</feature>
<reference evidence="3 4" key="1">
    <citation type="submission" date="2017-10" db="EMBL/GenBank/DDBJ databases">
        <title>Comparative genomics in systemic dimorphic fungi from Ajellomycetaceae.</title>
        <authorList>
            <person name="Munoz J.F."/>
            <person name="Mcewen J.G."/>
            <person name="Clay O.K."/>
            <person name="Cuomo C.A."/>
        </authorList>
    </citation>
    <scope>NUCLEOTIDE SEQUENCE [LARGE SCALE GENOMIC DNA]</scope>
    <source>
        <strain evidence="3 4">UAMH7299</strain>
    </source>
</reference>
<comment type="caution">
    <text evidence="3">The sequence shown here is derived from an EMBL/GenBank/DDBJ whole genome shotgun (WGS) entry which is preliminary data.</text>
</comment>
<dbReference type="PANTHER" id="PTHR34883:SF16">
    <property type="entry name" value="RICH PROTEIN, PUTATIVE-RELATED"/>
    <property type="match status" value="1"/>
</dbReference>
<dbReference type="PANTHER" id="PTHR34883">
    <property type="entry name" value="SERINE-RICH PROTEIN, PUTATIVE-RELATED-RELATED"/>
    <property type="match status" value="1"/>
</dbReference>
<organism evidence="3 4">
    <name type="scientific">Polytolypa hystricis (strain UAMH7299)</name>
    <dbReference type="NCBI Taxonomy" id="1447883"/>
    <lineage>
        <taxon>Eukaryota</taxon>
        <taxon>Fungi</taxon>
        <taxon>Dikarya</taxon>
        <taxon>Ascomycota</taxon>
        <taxon>Pezizomycotina</taxon>
        <taxon>Eurotiomycetes</taxon>
        <taxon>Eurotiomycetidae</taxon>
        <taxon>Onygenales</taxon>
        <taxon>Onygenales incertae sedis</taxon>
        <taxon>Polytolypa</taxon>
    </lineage>
</organism>
<feature type="compositionally biased region" description="Polar residues" evidence="1">
    <location>
        <begin position="35"/>
        <end position="66"/>
    </location>
</feature>
<dbReference type="CDD" id="cd00920">
    <property type="entry name" value="Cupredoxin"/>
    <property type="match status" value="1"/>
</dbReference>
<keyword evidence="4" id="KW-1185">Reference proteome</keyword>
<feature type="compositionally biased region" description="Polar residues" evidence="1">
    <location>
        <begin position="91"/>
        <end position="100"/>
    </location>
</feature>
<dbReference type="STRING" id="1447883.A0A2B7Z2T7"/>
<keyword evidence="2" id="KW-0732">Signal</keyword>
<dbReference type="SUPFAM" id="SSF49503">
    <property type="entry name" value="Cupredoxins"/>
    <property type="match status" value="1"/>
</dbReference>
<gene>
    <name evidence="3" type="ORF">AJ80_00116</name>
</gene>
<evidence type="ECO:0000256" key="2">
    <source>
        <dbReference type="SAM" id="SignalP"/>
    </source>
</evidence>
<feature type="compositionally biased region" description="Acidic residues" evidence="1">
    <location>
        <begin position="251"/>
        <end position="289"/>
    </location>
</feature>
<evidence type="ECO:0000313" key="4">
    <source>
        <dbReference type="Proteomes" id="UP000224634"/>
    </source>
</evidence>
<dbReference type="InterPro" id="IPR008972">
    <property type="entry name" value="Cupredoxin"/>
</dbReference>
<feature type="region of interest" description="Disordered" evidence="1">
    <location>
        <begin position="244"/>
        <end position="299"/>
    </location>
</feature>
<evidence type="ECO:0008006" key="5">
    <source>
        <dbReference type="Google" id="ProtNLM"/>
    </source>
</evidence>
<accession>A0A2B7Z2T7</accession>
<feature type="chain" id="PRO_5012993419" description="Phytocyanin domain-containing protein" evidence="2">
    <location>
        <begin position="20"/>
        <end position="360"/>
    </location>
</feature>
<feature type="compositionally biased region" description="Basic and acidic residues" evidence="1">
    <location>
        <begin position="118"/>
        <end position="127"/>
    </location>
</feature>
<feature type="signal peptide" evidence="2">
    <location>
        <begin position="1"/>
        <end position="19"/>
    </location>
</feature>
<dbReference type="Gene3D" id="2.60.40.420">
    <property type="entry name" value="Cupredoxins - blue copper proteins"/>
    <property type="match status" value="1"/>
</dbReference>